<gene>
    <name evidence="1" type="ORF">CHC_T00000707001</name>
</gene>
<protein>
    <submittedName>
        <fullName evidence="1">Uncharacterized protein</fullName>
    </submittedName>
</protein>
<evidence type="ECO:0000313" key="2">
    <source>
        <dbReference type="Proteomes" id="UP000012073"/>
    </source>
</evidence>
<dbReference type="Gramene" id="CDF40269">
    <property type="protein sequence ID" value="CDF40269"/>
    <property type="gene ID" value="CHC_T00000707001"/>
</dbReference>
<dbReference type="EMBL" id="HG002148">
    <property type="protein sequence ID" value="CDF40269.1"/>
    <property type="molecule type" value="Genomic_DNA"/>
</dbReference>
<proteinExistence type="predicted"/>
<dbReference type="AlphaFoldDB" id="R7QQ68"/>
<evidence type="ECO:0000313" key="1">
    <source>
        <dbReference type="EMBL" id="CDF40269.1"/>
    </source>
</evidence>
<organism evidence="1 2">
    <name type="scientific">Chondrus crispus</name>
    <name type="common">Carrageen Irish moss</name>
    <name type="synonym">Polymorpha crispa</name>
    <dbReference type="NCBI Taxonomy" id="2769"/>
    <lineage>
        <taxon>Eukaryota</taxon>
        <taxon>Rhodophyta</taxon>
        <taxon>Florideophyceae</taxon>
        <taxon>Rhodymeniophycidae</taxon>
        <taxon>Gigartinales</taxon>
        <taxon>Gigartinaceae</taxon>
        <taxon>Chondrus</taxon>
    </lineage>
</organism>
<dbReference type="GeneID" id="17318280"/>
<dbReference type="Proteomes" id="UP000012073">
    <property type="component" value="Unassembled WGS sequence"/>
</dbReference>
<reference evidence="2" key="1">
    <citation type="journal article" date="2013" name="Proc. Natl. Acad. Sci. U.S.A.">
        <title>Genome structure and metabolic features in the red seaweed Chondrus crispus shed light on evolution of the Archaeplastida.</title>
        <authorList>
            <person name="Collen J."/>
            <person name="Porcel B."/>
            <person name="Carre W."/>
            <person name="Ball S.G."/>
            <person name="Chaparro C."/>
            <person name="Tonon T."/>
            <person name="Barbeyron T."/>
            <person name="Michel G."/>
            <person name="Noel B."/>
            <person name="Valentin K."/>
            <person name="Elias M."/>
            <person name="Artiguenave F."/>
            <person name="Arun A."/>
            <person name="Aury J.M."/>
            <person name="Barbosa-Neto J.F."/>
            <person name="Bothwell J.H."/>
            <person name="Bouget F.Y."/>
            <person name="Brillet L."/>
            <person name="Cabello-Hurtado F."/>
            <person name="Capella-Gutierrez S."/>
            <person name="Charrier B."/>
            <person name="Cladiere L."/>
            <person name="Cock J.M."/>
            <person name="Coelho S.M."/>
            <person name="Colleoni C."/>
            <person name="Czjzek M."/>
            <person name="Da Silva C."/>
            <person name="Delage L."/>
            <person name="Denoeud F."/>
            <person name="Deschamps P."/>
            <person name="Dittami S.M."/>
            <person name="Gabaldon T."/>
            <person name="Gachon C.M."/>
            <person name="Groisillier A."/>
            <person name="Herve C."/>
            <person name="Jabbari K."/>
            <person name="Katinka M."/>
            <person name="Kloareg B."/>
            <person name="Kowalczyk N."/>
            <person name="Labadie K."/>
            <person name="Leblanc C."/>
            <person name="Lopez P.J."/>
            <person name="McLachlan D.H."/>
            <person name="Meslet-Cladiere L."/>
            <person name="Moustafa A."/>
            <person name="Nehr Z."/>
            <person name="Nyvall Collen P."/>
            <person name="Panaud O."/>
            <person name="Partensky F."/>
            <person name="Poulain J."/>
            <person name="Rensing S.A."/>
            <person name="Rousvoal S."/>
            <person name="Samson G."/>
            <person name="Symeonidi A."/>
            <person name="Weissenbach J."/>
            <person name="Zambounis A."/>
            <person name="Wincker P."/>
            <person name="Boyen C."/>
        </authorList>
    </citation>
    <scope>NUCLEOTIDE SEQUENCE [LARGE SCALE GENOMIC DNA]</scope>
    <source>
        <strain evidence="2">cv. Stackhouse</strain>
    </source>
</reference>
<keyword evidence="2" id="KW-1185">Reference proteome</keyword>
<dbReference type="RefSeq" id="XP_005710563.1">
    <property type="nucleotide sequence ID" value="XM_005710506.1"/>
</dbReference>
<accession>R7QQ68</accession>
<name>R7QQ68_CHOCR</name>
<dbReference type="KEGG" id="ccp:CHC_T00000707001"/>
<sequence length="211" mass="24009">MGPRSVRMHPRTVRKICSNHSCHTTPRYCTISAKRPVFHTHQKTTNLFSRRAFSLNPLCVIAAFNSLLPLPHPFSRKSHSPAPLHLHLFTISFRQHSQLVLSFSAKLSTLFPLDNLVFISINQLVTFFIPALPNSLSFSNPFLKSSTGNRSCSPVGEFDAQKLFLQYVSLQSYTHRDSLYLFPLGVRLCRQLILLSRPHPPNRSCLNLIPF</sequence>